<accession>A0AAE0HPS2</accession>
<proteinExistence type="predicted"/>
<keyword evidence="3" id="KW-1185">Reference proteome</keyword>
<name>A0AAE0HPS2_9PEZI</name>
<protein>
    <recommendedName>
        <fullName evidence="4">Extracellular membrane protein CFEM domain-containing protein</fullName>
    </recommendedName>
</protein>
<evidence type="ECO:0000313" key="3">
    <source>
        <dbReference type="Proteomes" id="UP001278766"/>
    </source>
</evidence>
<keyword evidence="1" id="KW-0732">Signal</keyword>
<evidence type="ECO:0000256" key="1">
    <source>
        <dbReference type="SAM" id="SignalP"/>
    </source>
</evidence>
<dbReference type="RefSeq" id="XP_062663085.1">
    <property type="nucleotide sequence ID" value="XM_062807311.1"/>
</dbReference>
<organism evidence="2 3">
    <name type="scientific">Chaetomium fimeti</name>
    <dbReference type="NCBI Taxonomy" id="1854472"/>
    <lineage>
        <taxon>Eukaryota</taxon>
        <taxon>Fungi</taxon>
        <taxon>Dikarya</taxon>
        <taxon>Ascomycota</taxon>
        <taxon>Pezizomycotina</taxon>
        <taxon>Sordariomycetes</taxon>
        <taxon>Sordariomycetidae</taxon>
        <taxon>Sordariales</taxon>
        <taxon>Chaetomiaceae</taxon>
        <taxon>Chaetomium</taxon>
    </lineage>
</organism>
<dbReference type="EMBL" id="JAUEPN010000002">
    <property type="protein sequence ID" value="KAK3299571.1"/>
    <property type="molecule type" value="Genomic_DNA"/>
</dbReference>
<comment type="caution">
    <text evidence="2">The sequence shown here is derived from an EMBL/GenBank/DDBJ whole genome shotgun (WGS) entry which is preliminary data.</text>
</comment>
<evidence type="ECO:0008006" key="4">
    <source>
        <dbReference type="Google" id="ProtNLM"/>
    </source>
</evidence>
<dbReference type="AlphaFoldDB" id="A0AAE0HPS2"/>
<reference evidence="2" key="1">
    <citation type="journal article" date="2023" name="Mol. Phylogenet. Evol.">
        <title>Genome-scale phylogeny and comparative genomics of the fungal order Sordariales.</title>
        <authorList>
            <person name="Hensen N."/>
            <person name="Bonometti L."/>
            <person name="Westerberg I."/>
            <person name="Brannstrom I.O."/>
            <person name="Guillou S."/>
            <person name="Cros-Aarteil S."/>
            <person name="Calhoun S."/>
            <person name="Haridas S."/>
            <person name="Kuo A."/>
            <person name="Mondo S."/>
            <person name="Pangilinan J."/>
            <person name="Riley R."/>
            <person name="LaButti K."/>
            <person name="Andreopoulos B."/>
            <person name="Lipzen A."/>
            <person name="Chen C."/>
            <person name="Yan M."/>
            <person name="Daum C."/>
            <person name="Ng V."/>
            <person name="Clum A."/>
            <person name="Steindorff A."/>
            <person name="Ohm R.A."/>
            <person name="Martin F."/>
            <person name="Silar P."/>
            <person name="Natvig D.O."/>
            <person name="Lalanne C."/>
            <person name="Gautier V."/>
            <person name="Ament-Velasquez S.L."/>
            <person name="Kruys A."/>
            <person name="Hutchinson M.I."/>
            <person name="Powell A.J."/>
            <person name="Barry K."/>
            <person name="Miller A.N."/>
            <person name="Grigoriev I.V."/>
            <person name="Debuchy R."/>
            <person name="Gladieux P."/>
            <person name="Hiltunen Thoren M."/>
            <person name="Johannesson H."/>
        </authorList>
    </citation>
    <scope>NUCLEOTIDE SEQUENCE</scope>
    <source>
        <strain evidence="2">CBS 168.71</strain>
    </source>
</reference>
<reference evidence="2" key="2">
    <citation type="submission" date="2023-06" db="EMBL/GenBank/DDBJ databases">
        <authorList>
            <consortium name="Lawrence Berkeley National Laboratory"/>
            <person name="Haridas S."/>
            <person name="Hensen N."/>
            <person name="Bonometti L."/>
            <person name="Westerberg I."/>
            <person name="Brannstrom I.O."/>
            <person name="Guillou S."/>
            <person name="Cros-Aarteil S."/>
            <person name="Calhoun S."/>
            <person name="Kuo A."/>
            <person name="Mondo S."/>
            <person name="Pangilinan J."/>
            <person name="Riley R."/>
            <person name="Labutti K."/>
            <person name="Andreopoulos B."/>
            <person name="Lipzen A."/>
            <person name="Chen C."/>
            <person name="Yanf M."/>
            <person name="Daum C."/>
            <person name="Ng V."/>
            <person name="Clum A."/>
            <person name="Steindorff A."/>
            <person name="Ohm R."/>
            <person name="Martin F."/>
            <person name="Silar P."/>
            <person name="Natvig D."/>
            <person name="Lalanne C."/>
            <person name="Gautier V."/>
            <person name="Ament-Velasquez S.L."/>
            <person name="Kruys A."/>
            <person name="Hutchinson M.I."/>
            <person name="Powell A.J."/>
            <person name="Barry K."/>
            <person name="Miller A.N."/>
            <person name="Grigoriev I.V."/>
            <person name="Debuchy R."/>
            <person name="Gladieux P."/>
            <person name="Thoren M.H."/>
            <person name="Johannesson H."/>
        </authorList>
    </citation>
    <scope>NUCLEOTIDE SEQUENCE</scope>
    <source>
        <strain evidence="2">CBS 168.71</strain>
    </source>
</reference>
<dbReference type="Proteomes" id="UP001278766">
    <property type="component" value="Unassembled WGS sequence"/>
</dbReference>
<gene>
    <name evidence="2" type="ORF">B0H64DRAFT_455625</name>
</gene>
<sequence length="98" mass="10482">MKAVITILLSLATLAFAAPNPHADIDALATRQEGCTYVCECVDEHGDGVLRSNLDCCQGPTVSEGDTVSEDSRTWFCLGKRHDDQAFAGHNGFTGPQI</sequence>
<feature type="signal peptide" evidence="1">
    <location>
        <begin position="1"/>
        <end position="17"/>
    </location>
</feature>
<feature type="chain" id="PRO_5042245329" description="Extracellular membrane protein CFEM domain-containing protein" evidence="1">
    <location>
        <begin position="18"/>
        <end position="98"/>
    </location>
</feature>
<evidence type="ECO:0000313" key="2">
    <source>
        <dbReference type="EMBL" id="KAK3299571.1"/>
    </source>
</evidence>
<dbReference type="GeneID" id="87844259"/>